<keyword evidence="2" id="KW-1185">Reference proteome</keyword>
<dbReference type="InterPro" id="IPR014710">
    <property type="entry name" value="RmlC-like_jellyroll"/>
</dbReference>
<dbReference type="KEGG" id="acip:CBP36_18875"/>
<evidence type="ECO:0000313" key="1">
    <source>
        <dbReference type="EMBL" id="ART60613.1"/>
    </source>
</evidence>
<dbReference type="InterPro" id="IPR018490">
    <property type="entry name" value="cNMP-bd_dom_sf"/>
</dbReference>
<dbReference type="SUPFAM" id="SSF51206">
    <property type="entry name" value="cAMP-binding domain-like"/>
    <property type="match status" value="1"/>
</dbReference>
<dbReference type="PANTHER" id="PTHR24567:SF74">
    <property type="entry name" value="HTH-TYPE TRANSCRIPTIONAL REGULATOR ARCR"/>
    <property type="match status" value="1"/>
</dbReference>
<sequence>MNAITPIQSKIDLTGLLNAIAQAGAEDSMTNPLTPAQWDTVSAYLQPYTVPAGHVLFSQGASDRTLYLIESGSLSVHYQDEKERLRLAIVGPGSVVGEGAFFSMRPRSATVQAGAPTKLWSLTALRFTELSNRQPAIALGLAMAAGAVLAKRLGNRRRRVAAT</sequence>
<dbReference type="InterPro" id="IPR000595">
    <property type="entry name" value="cNMP-bd_dom"/>
</dbReference>
<name>A0A240TWA8_9BURK</name>
<dbReference type="RefSeq" id="WP_086913827.1">
    <property type="nucleotide sequence ID" value="NZ_CP021359.1"/>
</dbReference>
<organism evidence="1 2">
    <name type="scientific">Acidovorax carolinensis</name>
    <dbReference type="NCBI Taxonomy" id="553814"/>
    <lineage>
        <taxon>Bacteria</taxon>
        <taxon>Pseudomonadati</taxon>
        <taxon>Pseudomonadota</taxon>
        <taxon>Betaproteobacteria</taxon>
        <taxon>Burkholderiales</taxon>
        <taxon>Comamonadaceae</taxon>
        <taxon>Acidovorax</taxon>
    </lineage>
</organism>
<evidence type="ECO:0000313" key="2">
    <source>
        <dbReference type="Proteomes" id="UP000194440"/>
    </source>
</evidence>
<dbReference type="Proteomes" id="UP000194440">
    <property type="component" value="Chromosome"/>
</dbReference>
<dbReference type="KEGG" id="acis:CBP35_00040"/>
<dbReference type="Pfam" id="PF00027">
    <property type="entry name" value="cNMP_binding"/>
    <property type="match status" value="1"/>
</dbReference>
<reference evidence="1" key="1">
    <citation type="submission" date="2017-05" db="EMBL/GenBank/DDBJ databases">
        <title>Polyphasic characterization of four soil-derived phenanthrene-degrading Acidovorax strains and proposal of Acidovorax phenanthrenivorans sp. nov.</title>
        <authorList>
            <person name="Singleton D."/>
            <person name="Lee J."/>
            <person name="Dickey A.N."/>
            <person name="Stroud A."/>
            <person name="Scholl E.H."/>
            <person name="Wright F.A."/>
            <person name="Aitken M.D."/>
        </authorList>
    </citation>
    <scope>NUCLEOTIDE SEQUENCE</scope>
    <source>
        <strain evidence="1">P4</strain>
    </source>
</reference>
<dbReference type="KEGG" id="acid:CBP33_18605"/>
<dbReference type="GO" id="GO:0005829">
    <property type="term" value="C:cytosol"/>
    <property type="evidence" value="ECO:0007669"/>
    <property type="project" value="TreeGrafter"/>
</dbReference>
<dbReference type="KEGG" id="acin:CBP34_19220"/>
<proteinExistence type="predicted"/>
<accession>A0A240U7N0</accession>
<dbReference type="EMBL" id="CP021366">
    <property type="protein sequence ID" value="ART60613.1"/>
    <property type="molecule type" value="Genomic_DNA"/>
</dbReference>
<dbReference type="AlphaFoldDB" id="A0A240TWA8"/>
<gene>
    <name evidence="1" type="ORF">CBP36_18875</name>
</gene>
<dbReference type="PANTHER" id="PTHR24567">
    <property type="entry name" value="CRP FAMILY TRANSCRIPTIONAL REGULATORY PROTEIN"/>
    <property type="match status" value="1"/>
</dbReference>
<accession>A0A240UHR4</accession>
<dbReference type="GO" id="GO:0003700">
    <property type="term" value="F:DNA-binding transcription factor activity"/>
    <property type="evidence" value="ECO:0007669"/>
    <property type="project" value="TreeGrafter"/>
</dbReference>
<protein>
    <submittedName>
        <fullName evidence="1">Crp/Fnr family transcriptional regulator</fullName>
    </submittedName>
</protein>
<dbReference type="PROSITE" id="PS50042">
    <property type="entry name" value="CNMP_BINDING_3"/>
    <property type="match status" value="1"/>
</dbReference>
<dbReference type="SMART" id="SM00100">
    <property type="entry name" value="cNMP"/>
    <property type="match status" value="1"/>
</dbReference>
<accession>A0A240TWA8</accession>
<dbReference type="CDD" id="cd00038">
    <property type="entry name" value="CAP_ED"/>
    <property type="match status" value="1"/>
</dbReference>
<dbReference type="OrthoDB" id="8900094at2"/>
<dbReference type="Gene3D" id="2.60.120.10">
    <property type="entry name" value="Jelly Rolls"/>
    <property type="match status" value="1"/>
</dbReference>
<dbReference type="InterPro" id="IPR050397">
    <property type="entry name" value="Env_Response_Regulators"/>
</dbReference>